<accession>A0AAP0GFW2</accession>
<dbReference type="PANTHER" id="PTHR33305">
    <property type="entry name" value="ETHYLENE INSENSITIVE 3-LIKE 2 PROTEIN"/>
    <property type="match status" value="1"/>
</dbReference>
<dbReference type="Gene3D" id="1.10.3180.10">
    <property type="entry name" value="DNA-binding domain of EIN3-like"/>
    <property type="match status" value="1"/>
</dbReference>
<comment type="caution">
    <text evidence="7">The sequence shown here is derived from an EMBL/GenBank/DDBJ whole genome shotgun (WGS) entry which is preliminary data.</text>
</comment>
<feature type="domain" description="Ethylene insensitive 3-like DNA-binding" evidence="6">
    <location>
        <begin position="57"/>
        <end position="250"/>
    </location>
</feature>
<evidence type="ECO:0000256" key="1">
    <source>
        <dbReference type="ARBA" id="ARBA00004123"/>
    </source>
</evidence>
<dbReference type="GO" id="GO:0009873">
    <property type="term" value="P:ethylene-activated signaling pathway"/>
    <property type="evidence" value="ECO:0007669"/>
    <property type="project" value="UniProtKB-KW"/>
</dbReference>
<evidence type="ECO:0000256" key="2">
    <source>
        <dbReference type="ARBA" id="ARBA00009416"/>
    </source>
</evidence>
<dbReference type="Pfam" id="PF04873">
    <property type="entry name" value="EIN3_DNA-bd"/>
    <property type="match status" value="1"/>
</dbReference>
<dbReference type="EMBL" id="JBBWWQ010000001">
    <property type="protein sequence ID" value="KAK8957780.1"/>
    <property type="molecule type" value="Genomic_DNA"/>
</dbReference>
<protein>
    <submittedName>
        <fullName evidence="7">Protein ETHYLENE INSENSITIVE 3</fullName>
    </submittedName>
</protein>
<dbReference type="InterPro" id="IPR023278">
    <property type="entry name" value="Ethylene_insens-like_DNA-bd"/>
</dbReference>
<name>A0AAP0GFW2_9ASPA</name>
<gene>
    <name evidence="7" type="primary">EIN3</name>
    <name evidence="7" type="ORF">KSP39_PZI001351</name>
</gene>
<dbReference type="InterPro" id="IPR006957">
    <property type="entry name" value="EIN3"/>
</dbReference>
<reference evidence="7 8" key="1">
    <citation type="journal article" date="2022" name="Nat. Plants">
        <title>Genomes of leafy and leafless Platanthera orchids illuminate the evolution of mycoheterotrophy.</title>
        <authorList>
            <person name="Li M.H."/>
            <person name="Liu K.W."/>
            <person name="Li Z."/>
            <person name="Lu H.C."/>
            <person name="Ye Q.L."/>
            <person name="Zhang D."/>
            <person name="Wang J.Y."/>
            <person name="Li Y.F."/>
            <person name="Zhong Z.M."/>
            <person name="Liu X."/>
            <person name="Yu X."/>
            <person name="Liu D.K."/>
            <person name="Tu X.D."/>
            <person name="Liu B."/>
            <person name="Hao Y."/>
            <person name="Liao X.Y."/>
            <person name="Jiang Y.T."/>
            <person name="Sun W.H."/>
            <person name="Chen J."/>
            <person name="Chen Y.Q."/>
            <person name="Ai Y."/>
            <person name="Zhai J.W."/>
            <person name="Wu S.S."/>
            <person name="Zhou Z."/>
            <person name="Hsiao Y.Y."/>
            <person name="Wu W.L."/>
            <person name="Chen Y.Y."/>
            <person name="Lin Y.F."/>
            <person name="Hsu J.L."/>
            <person name="Li C.Y."/>
            <person name="Wang Z.W."/>
            <person name="Zhao X."/>
            <person name="Zhong W.Y."/>
            <person name="Ma X.K."/>
            <person name="Ma L."/>
            <person name="Huang J."/>
            <person name="Chen G.Z."/>
            <person name="Huang M.Z."/>
            <person name="Huang L."/>
            <person name="Peng D.H."/>
            <person name="Luo Y.B."/>
            <person name="Zou S.Q."/>
            <person name="Chen S.P."/>
            <person name="Lan S."/>
            <person name="Tsai W.C."/>
            <person name="Van de Peer Y."/>
            <person name="Liu Z.J."/>
        </authorList>
    </citation>
    <scope>NUCLEOTIDE SEQUENCE [LARGE SCALE GENOMIC DNA]</scope>
    <source>
        <strain evidence="7">Lor287</strain>
    </source>
</reference>
<comment type="similarity">
    <text evidence="2">Belongs to the EIN3 family.</text>
</comment>
<dbReference type="GO" id="GO:0003700">
    <property type="term" value="F:DNA-binding transcription factor activity"/>
    <property type="evidence" value="ECO:0007669"/>
    <property type="project" value="InterPro"/>
</dbReference>
<evidence type="ECO:0000256" key="3">
    <source>
        <dbReference type="ARBA" id="ARBA00022745"/>
    </source>
</evidence>
<dbReference type="AlphaFoldDB" id="A0AAP0GFW2"/>
<dbReference type="SUPFAM" id="SSF116768">
    <property type="entry name" value="DNA-binding domain of EIN3-like"/>
    <property type="match status" value="1"/>
</dbReference>
<dbReference type="Proteomes" id="UP001418222">
    <property type="component" value="Unassembled WGS sequence"/>
</dbReference>
<evidence type="ECO:0000259" key="6">
    <source>
        <dbReference type="Pfam" id="PF04873"/>
    </source>
</evidence>
<evidence type="ECO:0000313" key="8">
    <source>
        <dbReference type="Proteomes" id="UP001418222"/>
    </source>
</evidence>
<dbReference type="PANTHER" id="PTHR33305:SF30">
    <property type="entry name" value="ETHYLENE INSENSITIVE 3-LIKE 3 PROTEIN"/>
    <property type="match status" value="1"/>
</dbReference>
<dbReference type="InterPro" id="IPR047091">
    <property type="entry name" value="EIN3-like_DNA-bd"/>
</dbReference>
<proteinExistence type="inferred from homology"/>
<keyword evidence="4" id="KW-0539">Nucleus</keyword>
<evidence type="ECO:0000256" key="4">
    <source>
        <dbReference type="ARBA" id="ARBA00023242"/>
    </source>
</evidence>
<feature type="compositionally biased region" description="Basic and acidic residues" evidence="5">
    <location>
        <begin position="1"/>
        <end position="11"/>
    </location>
</feature>
<sequence length="352" mass="39999">MIGVKQGDKSGRTTATAAAAAKSVSEEDYPNDGTTTIEHLERRIWRDQLRLQRMREKQHKNLSRTQDSLLKYMLQLTDECNAQGYVFGIITESGKSIAGSSDTLREWWKHKVRFHHSAPAAIDEFIQQHGTLKELSDTMLGSLLSAMMPHCDPPQRRFPLERGVAPPWWPTGKESWWLVNDMTKHAPPPPYKKPHDLKKAWKVGVLLSIIKHMASDLDKLRRLVRKSKCLQEKMTARDLKIWMAAVKEEEDRRPRFQSNSSGSLKLSEEDDEEWIHTLFNNYHQIVHGDALTRDYGSEVCNAGGTEQTDFPAEESNCSCAAGYGEWSSFFNMNGFHSQTQPSINNISGNGSN</sequence>
<organism evidence="7 8">
    <name type="scientific">Platanthera zijinensis</name>
    <dbReference type="NCBI Taxonomy" id="2320716"/>
    <lineage>
        <taxon>Eukaryota</taxon>
        <taxon>Viridiplantae</taxon>
        <taxon>Streptophyta</taxon>
        <taxon>Embryophyta</taxon>
        <taxon>Tracheophyta</taxon>
        <taxon>Spermatophyta</taxon>
        <taxon>Magnoliopsida</taxon>
        <taxon>Liliopsida</taxon>
        <taxon>Asparagales</taxon>
        <taxon>Orchidaceae</taxon>
        <taxon>Orchidoideae</taxon>
        <taxon>Orchideae</taxon>
        <taxon>Orchidinae</taxon>
        <taxon>Platanthera</taxon>
    </lineage>
</organism>
<dbReference type="GO" id="GO:0003677">
    <property type="term" value="F:DNA binding"/>
    <property type="evidence" value="ECO:0007669"/>
    <property type="project" value="TreeGrafter"/>
</dbReference>
<comment type="subcellular location">
    <subcellularLocation>
        <location evidence="1">Nucleus</location>
    </subcellularLocation>
</comment>
<feature type="region of interest" description="Disordered" evidence="5">
    <location>
        <begin position="1"/>
        <end position="35"/>
    </location>
</feature>
<evidence type="ECO:0000313" key="7">
    <source>
        <dbReference type="EMBL" id="KAK8957780.1"/>
    </source>
</evidence>
<evidence type="ECO:0000256" key="5">
    <source>
        <dbReference type="SAM" id="MobiDB-lite"/>
    </source>
</evidence>
<keyword evidence="8" id="KW-1185">Reference proteome</keyword>
<keyword evidence="3" id="KW-0936">Ethylene signaling pathway</keyword>
<dbReference type="GO" id="GO:0005634">
    <property type="term" value="C:nucleus"/>
    <property type="evidence" value="ECO:0007669"/>
    <property type="project" value="UniProtKB-SubCell"/>
</dbReference>